<dbReference type="Proteomes" id="UP001596391">
    <property type="component" value="Unassembled WGS sequence"/>
</dbReference>
<keyword evidence="11" id="KW-1185">Reference proteome</keyword>
<dbReference type="CDD" id="cd02953">
    <property type="entry name" value="DsbDgamma"/>
    <property type="match status" value="1"/>
</dbReference>
<dbReference type="InterPro" id="IPR013766">
    <property type="entry name" value="Thioredoxin_domain"/>
</dbReference>
<evidence type="ECO:0000256" key="7">
    <source>
        <dbReference type="ARBA" id="ARBA00023284"/>
    </source>
</evidence>
<dbReference type="PANTHER" id="PTHR32234:SF3">
    <property type="entry name" value="SUPPRESSION OF COPPER SENSITIVITY PROTEIN"/>
    <property type="match status" value="1"/>
</dbReference>
<evidence type="ECO:0000313" key="11">
    <source>
        <dbReference type="Proteomes" id="UP001596391"/>
    </source>
</evidence>
<dbReference type="PROSITE" id="PS51352">
    <property type="entry name" value="THIOREDOXIN_2"/>
    <property type="match status" value="1"/>
</dbReference>
<keyword evidence="4" id="KW-0201">Cytochrome c-type biogenesis</keyword>
<gene>
    <name evidence="10" type="ORF">ACFQBQ_04040</name>
</gene>
<keyword evidence="3 8" id="KW-0812">Transmembrane</keyword>
<evidence type="ECO:0000256" key="8">
    <source>
        <dbReference type="SAM" id="Phobius"/>
    </source>
</evidence>
<accession>A0ABW1Z722</accession>
<dbReference type="EMBL" id="JBHSWI010000001">
    <property type="protein sequence ID" value="MFC6644775.1"/>
    <property type="molecule type" value="Genomic_DNA"/>
</dbReference>
<keyword evidence="6 8" id="KW-0472">Membrane</keyword>
<feature type="transmembrane region" description="Helical" evidence="8">
    <location>
        <begin position="137"/>
        <end position="156"/>
    </location>
</feature>
<comment type="caution">
    <text evidence="10">The sequence shown here is derived from an EMBL/GenBank/DDBJ whole genome shotgun (WGS) entry which is preliminary data.</text>
</comment>
<dbReference type="Pfam" id="PF13899">
    <property type="entry name" value="Thioredoxin_7"/>
    <property type="match status" value="1"/>
</dbReference>
<protein>
    <submittedName>
        <fullName evidence="10">Protein-disulfide reductase DsbD family protein</fullName>
    </submittedName>
</protein>
<feature type="transmembrane region" description="Helical" evidence="8">
    <location>
        <begin position="305"/>
        <end position="323"/>
    </location>
</feature>
<feature type="transmembrane region" description="Helical" evidence="8">
    <location>
        <begin position="250"/>
        <end position="270"/>
    </location>
</feature>
<sequence length="451" mass="48178">MLHGLLKIGKGDDADTYEFTIPVAKGAVPPLSLASKKALPANVKPGTADITVFSALALAFLGGIILNLMPCVFPVLFLKGLALVNTGSQDRRHQRLSGLIYTLGILVSFWIIVGTLLALRQGGQQLGWGFQLQSPGFVAILAMLMFFLALSLAGQFELGLSLTSAGNNLANKQGHSGSFFTGMLAVVAATPCMGPLMGAAVGFALAQPAWVTFAVFTALALGLALPYLILSMNPQWTSILPKPGAWMETLKQLTAVPLFATAIWLTWVYGKLYAADGVDRSAMLLTAFLVLAIAGWALGKWPAKWGSAIAAIILIVLAIILPLRKPKVDTLTWKPWTPDSLAAARATGHPVFVDYTAAWCLSCQVNERAVLRSDDIIKQLGDQHVELLKADWTNYDSAITQSLSSVGRSGVPTYVIYPPGEKSNPDVLPELLTKDIVSKAIERDSKAPDAK</sequence>
<dbReference type="Pfam" id="PF02683">
    <property type="entry name" value="DsbD_TM"/>
    <property type="match status" value="1"/>
</dbReference>
<comment type="subcellular location">
    <subcellularLocation>
        <location evidence="1">Cell membrane</location>
        <topology evidence="1">Multi-pass membrane protein</topology>
    </subcellularLocation>
</comment>
<reference evidence="11" key="1">
    <citation type="journal article" date="2019" name="Int. J. Syst. Evol. Microbiol.">
        <title>The Global Catalogue of Microorganisms (GCM) 10K type strain sequencing project: providing services to taxonomists for standard genome sequencing and annotation.</title>
        <authorList>
            <consortium name="The Broad Institute Genomics Platform"/>
            <consortium name="The Broad Institute Genome Sequencing Center for Infectious Disease"/>
            <person name="Wu L."/>
            <person name="Ma J."/>
        </authorList>
    </citation>
    <scope>NUCLEOTIDE SEQUENCE [LARGE SCALE GENOMIC DNA]</scope>
    <source>
        <strain evidence="11">CGMCC 1.16026</strain>
    </source>
</reference>
<feature type="transmembrane region" description="Helical" evidence="8">
    <location>
        <begin position="209"/>
        <end position="230"/>
    </location>
</feature>
<dbReference type="InterPro" id="IPR035671">
    <property type="entry name" value="DsbD_gamma"/>
</dbReference>
<evidence type="ECO:0000256" key="3">
    <source>
        <dbReference type="ARBA" id="ARBA00022692"/>
    </source>
</evidence>
<dbReference type="PROSITE" id="PS00194">
    <property type="entry name" value="THIOREDOXIN_1"/>
    <property type="match status" value="1"/>
</dbReference>
<dbReference type="InterPro" id="IPR036249">
    <property type="entry name" value="Thioredoxin-like_sf"/>
</dbReference>
<evidence type="ECO:0000256" key="6">
    <source>
        <dbReference type="ARBA" id="ARBA00023136"/>
    </source>
</evidence>
<dbReference type="SUPFAM" id="SSF52833">
    <property type="entry name" value="Thioredoxin-like"/>
    <property type="match status" value="1"/>
</dbReference>
<evidence type="ECO:0000256" key="5">
    <source>
        <dbReference type="ARBA" id="ARBA00022989"/>
    </source>
</evidence>
<keyword evidence="7" id="KW-0676">Redox-active center</keyword>
<evidence type="ECO:0000256" key="1">
    <source>
        <dbReference type="ARBA" id="ARBA00004651"/>
    </source>
</evidence>
<evidence type="ECO:0000313" key="10">
    <source>
        <dbReference type="EMBL" id="MFC6644775.1"/>
    </source>
</evidence>
<dbReference type="RefSeq" id="WP_390234005.1">
    <property type="nucleotide sequence ID" value="NZ_JBHSWI010000001.1"/>
</dbReference>
<feature type="transmembrane region" description="Helical" evidence="8">
    <location>
        <begin position="282"/>
        <end position="299"/>
    </location>
</feature>
<organism evidence="10 11">
    <name type="scientific">Granulicella cerasi</name>
    <dbReference type="NCBI Taxonomy" id="741063"/>
    <lineage>
        <taxon>Bacteria</taxon>
        <taxon>Pseudomonadati</taxon>
        <taxon>Acidobacteriota</taxon>
        <taxon>Terriglobia</taxon>
        <taxon>Terriglobales</taxon>
        <taxon>Acidobacteriaceae</taxon>
        <taxon>Granulicella</taxon>
    </lineage>
</organism>
<feature type="domain" description="Thioredoxin" evidence="9">
    <location>
        <begin position="317"/>
        <end position="446"/>
    </location>
</feature>
<name>A0ABW1Z722_9BACT</name>
<evidence type="ECO:0000259" key="9">
    <source>
        <dbReference type="PROSITE" id="PS51352"/>
    </source>
</evidence>
<dbReference type="PANTHER" id="PTHR32234">
    <property type="entry name" value="THIOL:DISULFIDE INTERCHANGE PROTEIN DSBD"/>
    <property type="match status" value="1"/>
</dbReference>
<dbReference type="Gene3D" id="3.40.30.10">
    <property type="entry name" value="Glutaredoxin"/>
    <property type="match status" value="1"/>
</dbReference>
<feature type="transmembrane region" description="Helical" evidence="8">
    <location>
        <begin position="98"/>
        <end position="117"/>
    </location>
</feature>
<evidence type="ECO:0000256" key="2">
    <source>
        <dbReference type="ARBA" id="ARBA00022475"/>
    </source>
</evidence>
<keyword evidence="5 8" id="KW-1133">Transmembrane helix</keyword>
<keyword evidence="2" id="KW-1003">Cell membrane</keyword>
<evidence type="ECO:0000256" key="4">
    <source>
        <dbReference type="ARBA" id="ARBA00022748"/>
    </source>
</evidence>
<feature type="transmembrane region" description="Helical" evidence="8">
    <location>
        <begin position="52"/>
        <end position="78"/>
    </location>
</feature>
<dbReference type="InterPro" id="IPR003834">
    <property type="entry name" value="Cyt_c_assmbl_TM_dom"/>
</dbReference>
<dbReference type="InterPro" id="IPR017937">
    <property type="entry name" value="Thioredoxin_CS"/>
</dbReference>
<feature type="transmembrane region" description="Helical" evidence="8">
    <location>
        <begin position="176"/>
        <end position="197"/>
    </location>
</feature>
<proteinExistence type="predicted"/>